<dbReference type="GO" id="GO:0005975">
    <property type="term" value="P:carbohydrate metabolic process"/>
    <property type="evidence" value="ECO:0007669"/>
    <property type="project" value="InterPro"/>
</dbReference>
<proteinExistence type="predicted"/>
<feature type="transmembrane region" description="Helical" evidence="2">
    <location>
        <begin position="422"/>
        <end position="443"/>
    </location>
</feature>
<feature type="region of interest" description="Disordered" evidence="1">
    <location>
        <begin position="393"/>
        <end position="413"/>
    </location>
</feature>
<feature type="compositionally biased region" description="Pro residues" evidence="1">
    <location>
        <begin position="397"/>
        <end position="409"/>
    </location>
</feature>
<keyword evidence="4" id="KW-1185">Reference proteome</keyword>
<keyword evidence="2" id="KW-0472">Membrane</keyword>
<keyword evidence="2" id="KW-0812">Transmembrane</keyword>
<organism evidence="3 4">
    <name type="scientific">Paramarasmius palmivorus</name>
    <dbReference type="NCBI Taxonomy" id="297713"/>
    <lineage>
        <taxon>Eukaryota</taxon>
        <taxon>Fungi</taxon>
        <taxon>Dikarya</taxon>
        <taxon>Basidiomycota</taxon>
        <taxon>Agaricomycotina</taxon>
        <taxon>Agaricomycetes</taxon>
        <taxon>Agaricomycetidae</taxon>
        <taxon>Agaricales</taxon>
        <taxon>Marasmiineae</taxon>
        <taxon>Marasmiaceae</taxon>
        <taxon>Paramarasmius</taxon>
    </lineage>
</organism>
<protein>
    <recommendedName>
        <fullName evidence="5">Glycoside hydrolase family 76 protein</fullName>
    </recommendedName>
</protein>
<gene>
    <name evidence="3" type="ORF">VNI00_009223</name>
</gene>
<dbReference type="Gene3D" id="1.50.10.20">
    <property type="match status" value="1"/>
</dbReference>
<dbReference type="SUPFAM" id="SSF48208">
    <property type="entry name" value="Six-hairpin glycosidases"/>
    <property type="match status" value="1"/>
</dbReference>
<evidence type="ECO:0000256" key="1">
    <source>
        <dbReference type="SAM" id="MobiDB-lite"/>
    </source>
</evidence>
<dbReference type="InterPro" id="IPR008928">
    <property type="entry name" value="6-hairpin_glycosidase_sf"/>
</dbReference>
<dbReference type="EMBL" id="JAYKXP010000033">
    <property type="protein sequence ID" value="KAK7041628.1"/>
    <property type="molecule type" value="Genomic_DNA"/>
</dbReference>
<keyword evidence="2" id="KW-1133">Transmembrane helix</keyword>
<evidence type="ECO:0008006" key="5">
    <source>
        <dbReference type="Google" id="ProtNLM"/>
    </source>
</evidence>
<comment type="caution">
    <text evidence="3">The sequence shown here is derived from an EMBL/GenBank/DDBJ whole genome shotgun (WGS) entry which is preliminary data.</text>
</comment>
<evidence type="ECO:0000256" key="2">
    <source>
        <dbReference type="SAM" id="Phobius"/>
    </source>
</evidence>
<sequence length="502" mass="55402">MAFKQKPGIEVSLEEGKNLANAALENAIDMLNENLTCQNTFVPSQHLLNRHFFLQVRHDIERTLGIQVAISDMDLLTSQTNKMGLALDFIKRYPTADILLRAFNMKESAFDTLLFGYAAMQAYTAYQRPQFLKAASDSWNHARNYALLTEDIKSGARDRLLNYNYLQSSCQGETMAGGVGDGGAVCEAVRRLSAMLFEASSNETYKDAAIQSENFIRKQLYRNQGLILYQKNNQNCKVVTNDFAIQSAGFWIQGLSIWASISGDSSLTSLLSTQILRLKESVLAVTTQTTTEMSWQREDGIQVNDNPPTWNSYLICGLRTAYIRLNSSNTDLKSYIQGYIGVQYNALLDLATRDQSNIYTGSWAGPPSSALEKENQISASEVLISGIPLLFAQNPTNPEPTPSDQPPVDPGVRTTATSAGPIAGGAIGGIVLIAAIVVVLIWYRRRYRLLFHVPSLTPFVQDPDDRTPQPNLRSRNKRGDIGQALEPAINASNPSGPPPSYI</sequence>
<reference evidence="3 4" key="1">
    <citation type="submission" date="2024-01" db="EMBL/GenBank/DDBJ databases">
        <title>A draft genome for a cacao thread blight-causing isolate of Paramarasmius palmivorus.</title>
        <authorList>
            <person name="Baruah I.K."/>
            <person name="Bukari Y."/>
            <person name="Amoako-Attah I."/>
            <person name="Meinhardt L.W."/>
            <person name="Bailey B.A."/>
            <person name="Cohen S.P."/>
        </authorList>
    </citation>
    <scope>NUCLEOTIDE SEQUENCE [LARGE SCALE GENOMIC DNA]</scope>
    <source>
        <strain evidence="3 4">GH-12</strain>
    </source>
</reference>
<feature type="region of interest" description="Disordered" evidence="1">
    <location>
        <begin position="458"/>
        <end position="502"/>
    </location>
</feature>
<accession>A0AAW0CUH3</accession>
<dbReference type="AlphaFoldDB" id="A0AAW0CUH3"/>
<evidence type="ECO:0000313" key="3">
    <source>
        <dbReference type="EMBL" id="KAK7041628.1"/>
    </source>
</evidence>
<dbReference type="Proteomes" id="UP001383192">
    <property type="component" value="Unassembled WGS sequence"/>
</dbReference>
<name>A0AAW0CUH3_9AGAR</name>
<evidence type="ECO:0000313" key="4">
    <source>
        <dbReference type="Proteomes" id="UP001383192"/>
    </source>
</evidence>